<sequence length="107" mass="12210">MILSTHHFSIKVGFFTNELLLEEDNFNFKLCEIGTVLEGGGKIICNKCQENGICPGGYKLNYPKKGYWRENVISFDYIKCENKYEQVCFGEDECLQGYKGVLCGLCE</sequence>
<protein>
    <submittedName>
        <fullName evidence="1">Uncharacterized protein</fullName>
    </submittedName>
</protein>
<organism evidence="1 2">
    <name type="scientific">Pseudocohnilembus persalinus</name>
    <name type="common">Ciliate</name>
    <dbReference type="NCBI Taxonomy" id="266149"/>
    <lineage>
        <taxon>Eukaryota</taxon>
        <taxon>Sar</taxon>
        <taxon>Alveolata</taxon>
        <taxon>Ciliophora</taxon>
        <taxon>Intramacronucleata</taxon>
        <taxon>Oligohymenophorea</taxon>
        <taxon>Scuticociliatia</taxon>
        <taxon>Philasterida</taxon>
        <taxon>Pseudocohnilembidae</taxon>
        <taxon>Pseudocohnilembus</taxon>
    </lineage>
</organism>
<dbReference type="InParanoid" id="A0A0V0QFB3"/>
<dbReference type="Proteomes" id="UP000054937">
    <property type="component" value="Unassembled WGS sequence"/>
</dbReference>
<reference evidence="1 2" key="1">
    <citation type="journal article" date="2015" name="Sci. Rep.">
        <title>Genome of the facultative scuticociliatosis pathogen Pseudocohnilembus persalinus provides insight into its virulence through horizontal gene transfer.</title>
        <authorList>
            <person name="Xiong J."/>
            <person name="Wang G."/>
            <person name="Cheng J."/>
            <person name="Tian M."/>
            <person name="Pan X."/>
            <person name="Warren A."/>
            <person name="Jiang C."/>
            <person name="Yuan D."/>
            <person name="Miao W."/>
        </authorList>
    </citation>
    <scope>NUCLEOTIDE SEQUENCE [LARGE SCALE GENOMIC DNA]</scope>
    <source>
        <strain evidence="1">36N120E</strain>
    </source>
</reference>
<dbReference type="EMBL" id="LDAU01000181">
    <property type="protein sequence ID" value="KRX00837.1"/>
    <property type="molecule type" value="Genomic_DNA"/>
</dbReference>
<evidence type="ECO:0000313" key="2">
    <source>
        <dbReference type="Proteomes" id="UP000054937"/>
    </source>
</evidence>
<gene>
    <name evidence="1" type="ORF">PPERSA_02016</name>
</gene>
<evidence type="ECO:0000313" key="1">
    <source>
        <dbReference type="EMBL" id="KRX00837.1"/>
    </source>
</evidence>
<accession>A0A0V0QFB3</accession>
<keyword evidence="2" id="KW-1185">Reference proteome</keyword>
<comment type="caution">
    <text evidence="1">The sequence shown here is derived from an EMBL/GenBank/DDBJ whole genome shotgun (WGS) entry which is preliminary data.</text>
</comment>
<name>A0A0V0QFB3_PSEPJ</name>
<proteinExistence type="predicted"/>
<dbReference type="AlphaFoldDB" id="A0A0V0QFB3"/>